<evidence type="ECO:0000313" key="1">
    <source>
        <dbReference type="EMBL" id="KEH28193.1"/>
    </source>
</evidence>
<dbReference type="Proteomes" id="UP000002051">
    <property type="component" value="Chromosome 5"/>
</dbReference>
<dbReference type="HOGENOM" id="CLU_1706922_0_0_1"/>
<keyword evidence="3" id="KW-1185">Reference proteome</keyword>
<dbReference type="AlphaFoldDB" id="A0A072UGC6"/>
<accession>A0A072UGC6</accession>
<dbReference type="PaxDb" id="3880-AES58783"/>
<evidence type="ECO:0000313" key="3">
    <source>
        <dbReference type="Proteomes" id="UP000002051"/>
    </source>
</evidence>
<sequence length="154" mass="17528">MLQVATSQQSNDYEGVGTILNPSILLLIKKCSLKIVARFSETWRDFCWHNGWFLLKQIVARFCAGVTRFVDKVVVPWVVRFNRGAIFTGAARFLSVTVYYLSVSSHFLRKRRENFKRGKLGKSKELVHSGFAVGGRYPEFFNTLTAPSQGKPFS</sequence>
<name>A0A072UGC6_MEDTR</name>
<gene>
    <name evidence="1" type="ordered locus">MTR_5g073235</name>
</gene>
<dbReference type="EMBL" id="CM001221">
    <property type="protein sequence ID" value="KEH28193.1"/>
    <property type="molecule type" value="Genomic_DNA"/>
</dbReference>
<protein>
    <submittedName>
        <fullName evidence="1 2">Uncharacterized protein</fullName>
    </submittedName>
</protein>
<dbReference type="EnsemblPlants" id="KEH28193">
    <property type="protein sequence ID" value="KEH28193"/>
    <property type="gene ID" value="MTR_5g073235"/>
</dbReference>
<evidence type="ECO:0000313" key="2">
    <source>
        <dbReference type="EnsemblPlants" id="KEH28193"/>
    </source>
</evidence>
<organism evidence="1 3">
    <name type="scientific">Medicago truncatula</name>
    <name type="common">Barrel medic</name>
    <name type="synonym">Medicago tribuloides</name>
    <dbReference type="NCBI Taxonomy" id="3880"/>
    <lineage>
        <taxon>Eukaryota</taxon>
        <taxon>Viridiplantae</taxon>
        <taxon>Streptophyta</taxon>
        <taxon>Embryophyta</taxon>
        <taxon>Tracheophyta</taxon>
        <taxon>Spermatophyta</taxon>
        <taxon>Magnoliopsida</taxon>
        <taxon>eudicotyledons</taxon>
        <taxon>Gunneridae</taxon>
        <taxon>Pentapetalae</taxon>
        <taxon>rosids</taxon>
        <taxon>fabids</taxon>
        <taxon>Fabales</taxon>
        <taxon>Fabaceae</taxon>
        <taxon>Papilionoideae</taxon>
        <taxon>50 kb inversion clade</taxon>
        <taxon>NPAAA clade</taxon>
        <taxon>Hologalegina</taxon>
        <taxon>IRL clade</taxon>
        <taxon>Trifolieae</taxon>
        <taxon>Medicago</taxon>
    </lineage>
</organism>
<reference evidence="2" key="3">
    <citation type="submission" date="2015-04" db="UniProtKB">
        <authorList>
            <consortium name="EnsemblPlants"/>
        </authorList>
    </citation>
    <scope>IDENTIFICATION</scope>
    <source>
        <strain evidence="2">cv. Jemalong A17</strain>
    </source>
</reference>
<reference evidence="1 2" key="1">
    <citation type="journal article" date="2011" name="Nature">
        <title>The Medicago genome provides insight into the evolution of rhizobial symbioses.</title>
        <authorList>
            <person name="Young N.D."/>
            <person name="Debelle F."/>
            <person name="Oldroyd G.E."/>
            <person name="Geurts R."/>
            <person name="Cannon S.B."/>
            <person name="Udvardi M.K."/>
            <person name="Benedito V.A."/>
            <person name="Mayer K.F."/>
            <person name="Gouzy J."/>
            <person name="Schoof H."/>
            <person name="Van de Peer Y."/>
            <person name="Proost S."/>
            <person name="Cook D.R."/>
            <person name="Meyers B.C."/>
            <person name="Spannagl M."/>
            <person name="Cheung F."/>
            <person name="De Mita S."/>
            <person name="Krishnakumar V."/>
            <person name="Gundlach H."/>
            <person name="Zhou S."/>
            <person name="Mudge J."/>
            <person name="Bharti A.K."/>
            <person name="Murray J.D."/>
            <person name="Naoumkina M.A."/>
            <person name="Rosen B."/>
            <person name="Silverstein K.A."/>
            <person name="Tang H."/>
            <person name="Rombauts S."/>
            <person name="Zhao P.X."/>
            <person name="Zhou P."/>
            <person name="Barbe V."/>
            <person name="Bardou P."/>
            <person name="Bechner M."/>
            <person name="Bellec A."/>
            <person name="Berger A."/>
            <person name="Berges H."/>
            <person name="Bidwell S."/>
            <person name="Bisseling T."/>
            <person name="Choisne N."/>
            <person name="Couloux A."/>
            <person name="Denny R."/>
            <person name="Deshpande S."/>
            <person name="Dai X."/>
            <person name="Doyle J.J."/>
            <person name="Dudez A.M."/>
            <person name="Farmer A.D."/>
            <person name="Fouteau S."/>
            <person name="Franken C."/>
            <person name="Gibelin C."/>
            <person name="Gish J."/>
            <person name="Goldstein S."/>
            <person name="Gonzalez A.J."/>
            <person name="Green P.J."/>
            <person name="Hallab A."/>
            <person name="Hartog M."/>
            <person name="Hua A."/>
            <person name="Humphray S.J."/>
            <person name="Jeong D.H."/>
            <person name="Jing Y."/>
            <person name="Jocker A."/>
            <person name="Kenton S.M."/>
            <person name="Kim D.J."/>
            <person name="Klee K."/>
            <person name="Lai H."/>
            <person name="Lang C."/>
            <person name="Lin S."/>
            <person name="Macmil S.L."/>
            <person name="Magdelenat G."/>
            <person name="Matthews L."/>
            <person name="McCorrison J."/>
            <person name="Monaghan E.L."/>
            <person name="Mun J.H."/>
            <person name="Najar F.Z."/>
            <person name="Nicholson C."/>
            <person name="Noirot C."/>
            <person name="O'Bleness M."/>
            <person name="Paule C.R."/>
            <person name="Poulain J."/>
            <person name="Prion F."/>
            <person name="Qin B."/>
            <person name="Qu C."/>
            <person name="Retzel E.F."/>
            <person name="Riddle C."/>
            <person name="Sallet E."/>
            <person name="Samain S."/>
            <person name="Samson N."/>
            <person name="Sanders I."/>
            <person name="Saurat O."/>
            <person name="Scarpelli C."/>
            <person name="Schiex T."/>
            <person name="Segurens B."/>
            <person name="Severin A.J."/>
            <person name="Sherrier D.J."/>
            <person name="Shi R."/>
            <person name="Sims S."/>
            <person name="Singer S.R."/>
            <person name="Sinharoy S."/>
            <person name="Sterck L."/>
            <person name="Viollet A."/>
            <person name="Wang B.B."/>
            <person name="Wang K."/>
            <person name="Wang M."/>
            <person name="Wang X."/>
            <person name="Warfsmann J."/>
            <person name="Weissenbach J."/>
            <person name="White D.D."/>
            <person name="White J.D."/>
            <person name="Wiley G.B."/>
            <person name="Wincker P."/>
            <person name="Xing Y."/>
            <person name="Yang L."/>
            <person name="Yao Z."/>
            <person name="Ying F."/>
            <person name="Zhai J."/>
            <person name="Zhou L."/>
            <person name="Zuber A."/>
            <person name="Denarie J."/>
            <person name="Dixon R.A."/>
            <person name="May G.D."/>
            <person name="Schwartz D.C."/>
            <person name="Rogers J."/>
            <person name="Quetier F."/>
            <person name="Town C.D."/>
            <person name="Roe B.A."/>
        </authorList>
    </citation>
    <scope>NUCLEOTIDE SEQUENCE [LARGE SCALE GENOMIC DNA]</scope>
    <source>
        <strain evidence="1">A17</strain>
        <strain evidence="2">cv. Jemalong A17</strain>
    </source>
</reference>
<proteinExistence type="predicted"/>
<reference evidence="1 2" key="2">
    <citation type="journal article" date="2014" name="BMC Genomics">
        <title>An improved genome release (version Mt4.0) for the model legume Medicago truncatula.</title>
        <authorList>
            <person name="Tang H."/>
            <person name="Krishnakumar V."/>
            <person name="Bidwell S."/>
            <person name="Rosen B."/>
            <person name="Chan A."/>
            <person name="Zhou S."/>
            <person name="Gentzbittel L."/>
            <person name="Childs K.L."/>
            <person name="Yandell M."/>
            <person name="Gundlach H."/>
            <person name="Mayer K.F."/>
            <person name="Schwartz D.C."/>
            <person name="Town C.D."/>
        </authorList>
    </citation>
    <scope>GENOME REANNOTATION</scope>
    <source>
        <strain evidence="1">A17</strain>
        <strain evidence="2">cv. Jemalong A17</strain>
    </source>
</reference>